<dbReference type="AlphaFoldDB" id="A0A2P6SEE4"/>
<keyword evidence="2" id="KW-1015">Disulfide bond</keyword>
<keyword evidence="1 4" id="KW-0732">Signal</keyword>
<dbReference type="FunFam" id="1.20.140.40:FF:000002">
    <property type="entry name" value="Putative invertase inhibitor"/>
    <property type="match status" value="1"/>
</dbReference>
<dbReference type="InterPro" id="IPR034088">
    <property type="entry name" value="Pla_a_1-like"/>
</dbReference>
<dbReference type="Pfam" id="PF04043">
    <property type="entry name" value="PMEI"/>
    <property type="match status" value="1"/>
</dbReference>
<organism evidence="6 7">
    <name type="scientific">Rosa chinensis</name>
    <name type="common">China rose</name>
    <dbReference type="NCBI Taxonomy" id="74649"/>
    <lineage>
        <taxon>Eukaryota</taxon>
        <taxon>Viridiplantae</taxon>
        <taxon>Streptophyta</taxon>
        <taxon>Embryophyta</taxon>
        <taxon>Tracheophyta</taxon>
        <taxon>Spermatophyta</taxon>
        <taxon>Magnoliopsida</taxon>
        <taxon>eudicotyledons</taxon>
        <taxon>Gunneridae</taxon>
        <taxon>Pentapetalae</taxon>
        <taxon>rosids</taxon>
        <taxon>fabids</taxon>
        <taxon>Rosales</taxon>
        <taxon>Rosaceae</taxon>
        <taxon>Rosoideae</taxon>
        <taxon>Rosoideae incertae sedis</taxon>
        <taxon>Rosa</taxon>
    </lineage>
</organism>
<dbReference type="InterPro" id="IPR035513">
    <property type="entry name" value="Invertase/methylesterase_inhib"/>
</dbReference>
<feature type="domain" description="Pectinesterase inhibitor" evidence="5">
    <location>
        <begin position="25"/>
        <end position="177"/>
    </location>
</feature>
<dbReference type="CDD" id="cd15795">
    <property type="entry name" value="PMEI-Pla_a_1_like"/>
    <property type="match status" value="1"/>
</dbReference>
<dbReference type="SUPFAM" id="SSF101148">
    <property type="entry name" value="Plant invertase/pectin methylesterase inhibitor"/>
    <property type="match status" value="1"/>
</dbReference>
<dbReference type="InterPro" id="IPR006501">
    <property type="entry name" value="Pectinesterase_inhib_dom"/>
</dbReference>
<dbReference type="OMA" id="YKFCVAS"/>
<dbReference type="STRING" id="74649.A0A2P6SEE4"/>
<dbReference type="SMART" id="SM00856">
    <property type="entry name" value="PMEI"/>
    <property type="match status" value="1"/>
</dbReference>
<sequence>MTTPIFTFTFLPFFLLFSSTLTPITANNLISETCKKCAQKDPNLSYKFCVTSLQAAPNSQDADLRQLGLISMNLVQHNVTNTRRFIKHLLKNEELDKFVRVYLDDCLDLYTDAIPSIKQAVKDYKMKDNRHANIAVSSVAGAATTCEDGFEERPGLVSPLTKRNHEMFQLCVLALLIINMVSSPFY</sequence>
<keyword evidence="7" id="KW-1185">Reference proteome</keyword>
<evidence type="ECO:0000256" key="4">
    <source>
        <dbReference type="SAM" id="SignalP"/>
    </source>
</evidence>
<comment type="similarity">
    <text evidence="3">Belongs to the PMEI family.</text>
</comment>
<gene>
    <name evidence="6" type="ORF">RchiOBHm_Chr1g0344001</name>
</gene>
<dbReference type="Proteomes" id="UP000238479">
    <property type="component" value="Chromosome 1"/>
</dbReference>
<evidence type="ECO:0000259" key="5">
    <source>
        <dbReference type="SMART" id="SM00856"/>
    </source>
</evidence>
<dbReference type="GO" id="GO:0005576">
    <property type="term" value="C:extracellular region"/>
    <property type="evidence" value="ECO:0007669"/>
    <property type="project" value="UniProtKB-ARBA"/>
</dbReference>
<proteinExistence type="inferred from homology"/>
<dbReference type="PANTHER" id="PTHR35357:SF17">
    <property type="entry name" value="PECTINESTERASE INHIBITOR 12"/>
    <property type="match status" value="1"/>
</dbReference>
<feature type="chain" id="PRO_5015179904" evidence="4">
    <location>
        <begin position="27"/>
        <end position="186"/>
    </location>
</feature>
<evidence type="ECO:0000313" key="7">
    <source>
        <dbReference type="Proteomes" id="UP000238479"/>
    </source>
</evidence>
<evidence type="ECO:0000256" key="3">
    <source>
        <dbReference type="ARBA" id="ARBA00038471"/>
    </source>
</evidence>
<dbReference type="Gene3D" id="1.20.140.40">
    <property type="entry name" value="Invertase/pectin methylesterase inhibitor family protein"/>
    <property type="match status" value="1"/>
</dbReference>
<evidence type="ECO:0000256" key="2">
    <source>
        <dbReference type="ARBA" id="ARBA00023157"/>
    </source>
</evidence>
<protein>
    <submittedName>
        <fullName evidence="6">Putative pectinesterase inhibitor domain-containing protein</fullName>
    </submittedName>
</protein>
<dbReference type="NCBIfam" id="TIGR01614">
    <property type="entry name" value="PME_inhib"/>
    <property type="match status" value="1"/>
</dbReference>
<evidence type="ECO:0000256" key="1">
    <source>
        <dbReference type="ARBA" id="ARBA00022729"/>
    </source>
</evidence>
<reference evidence="6 7" key="1">
    <citation type="journal article" date="2018" name="Nat. Genet.">
        <title>The Rosa genome provides new insights in the design of modern roses.</title>
        <authorList>
            <person name="Bendahmane M."/>
        </authorList>
    </citation>
    <scope>NUCLEOTIDE SEQUENCE [LARGE SCALE GENOMIC DNA]</scope>
    <source>
        <strain evidence="7">cv. Old Blush</strain>
    </source>
</reference>
<comment type="caution">
    <text evidence="6">The sequence shown here is derived from an EMBL/GenBank/DDBJ whole genome shotgun (WGS) entry which is preliminary data.</text>
</comment>
<dbReference type="OrthoDB" id="1915198at2759"/>
<dbReference type="PANTHER" id="PTHR35357">
    <property type="entry name" value="OS02G0537100 PROTEIN"/>
    <property type="match status" value="1"/>
</dbReference>
<feature type="signal peptide" evidence="4">
    <location>
        <begin position="1"/>
        <end position="26"/>
    </location>
</feature>
<name>A0A2P6SEE4_ROSCH</name>
<accession>A0A2P6SEE4</accession>
<dbReference type="GO" id="GO:0004857">
    <property type="term" value="F:enzyme inhibitor activity"/>
    <property type="evidence" value="ECO:0007669"/>
    <property type="project" value="InterPro"/>
</dbReference>
<evidence type="ECO:0000313" key="6">
    <source>
        <dbReference type="EMBL" id="PRQ57049.1"/>
    </source>
</evidence>
<dbReference type="Gramene" id="PRQ57049">
    <property type="protein sequence ID" value="PRQ57049"/>
    <property type="gene ID" value="RchiOBHm_Chr1g0344001"/>
</dbReference>
<dbReference type="EMBL" id="PDCK01000039">
    <property type="protein sequence ID" value="PRQ57049.1"/>
    <property type="molecule type" value="Genomic_DNA"/>
</dbReference>